<dbReference type="RefSeq" id="WP_071308544.1">
    <property type="nucleotide sequence ID" value="NZ_MLQR01000004.1"/>
</dbReference>
<comment type="subcellular location">
    <subcellularLocation>
        <location evidence="1">Membrane</location>
        <topology evidence="1">Lipid-anchor</topology>
    </subcellularLocation>
</comment>
<evidence type="ECO:0000256" key="1">
    <source>
        <dbReference type="ARBA" id="ARBA00004635"/>
    </source>
</evidence>
<gene>
    <name evidence="10" type="ORF">BKP37_04815</name>
</gene>
<dbReference type="EMBL" id="MLQR01000004">
    <property type="protein sequence ID" value="OIJ16561.1"/>
    <property type="molecule type" value="Genomic_DNA"/>
</dbReference>
<dbReference type="GO" id="GO:0009847">
    <property type="term" value="P:spore germination"/>
    <property type="evidence" value="ECO:0007669"/>
    <property type="project" value="InterPro"/>
</dbReference>
<reference evidence="10 11" key="1">
    <citation type="submission" date="2016-10" db="EMBL/GenBank/DDBJ databases">
        <title>Draft genome sequences of four alkaliphilic bacteria belonging to the Anaerobacillus genus.</title>
        <authorList>
            <person name="Bassil N.M."/>
            <person name="Lloyd J.R."/>
        </authorList>
    </citation>
    <scope>NUCLEOTIDE SEQUENCE [LARGE SCALE GENOMIC DNA]</scope>
    <source>
        <strain evidence="10 11">DSM 18345</strain>
    </source>
</reference>
<keyword evidence="6" id="KW-0564">Palmitate</keyword>
<keyword evidence="5" id="KW-0472">Membrane</keyword>
<keyword evidence="3" id="KW-0309">Germination</keyword>
<comment type="similarity">
    <text evidence="2">Belongs to the GerABKC lipoprotein family.</text>
</comment>
<organism evidence="10 11">
    <name type="scientific">Anaerobacillus alkalilacustris</name>
    <dbReference type="NCBI Taxonomy" id="393763"/>
    <lineage>
        <taxon>Bacteria</taxon>
        <taxon>Bacillati</taxon>
        <taxon>Bacillota</taxon>
        <taxon>Bacilli</taxon>
        <taxon>Bacillales</taxon>
        <taxon>Bacillaceae</taxon>
        <taxon>Anaerobacillus</taxon>
    </lineage>
</organism>
<keyword evidence="4" id="KW-0732">Signal</keyword>
<dbReference type="OrthoDB" id="2569624at2"/>
<accession>A0A1S2LVK1</accession>
<name>A0A1S2LVK1_9BACI</name>
<dbReference type="Pfam" id="PF05504">
    <property type="entry name" value="Spore_GerAC"/>
    <property type="match status" value="1"/>
</dbReference>
<dbReference type="Proteomes" id="UP000179524">
    <property type="component" value="Unassembled WGS sequence"/>
</dbReference>
<sequence length="397" mass="45139">MLRKLFFLFAVLSLLTSCWDSTEIEEVGFVAAVALDPIEKKDLELYKEQFQKETGITPGHLYKTTYQVFIPSAANGEGVATDDAFFNITSVGRTNFKINRNIAARRSRRLNYEHLKVIIINEELTKSGSMIGHLIDFYIRDHEMRRNALVFISNGAANGSLQHKLPLELMPTTSIKMVQENYKANHAMPPPKEIGDLAKDIINDQSYILPRITPFEGIDFKVAGAGVFLGRTNEFVGWLGEIDLLAYSLVTGDAFNAILEVDKDGKLFVFEIDTMGSVINYQRKNDQDYFQIDIKAEGFLGESWLGDIELSEDMNEKLEVAVEKEIEHLAKNIIDKLQHEFHADIFGLYKKVKQKNYRYWKGIEENWGGEGGLFSKATIDVSAKVKIRHYMTEEKVS</sequence>
<dbReference type="PANTHER" id="PTHR35789">
    <property type="entry name" value="SPORE GERMINATION PROTEIN B3"/>
    <property type="match status" value="1"/>
</dbReference>
<dbReference type="AlphaFoldDB" id="A0A1S2LVK1"/>
<keyword evidence="11" id="KW-1185">Reference proteome</keyword>
<dbReference type="PROSITE" id="PS51257">
    <property type="entry name" value="PROKAR_LIPOPROTEIN"/>
    <property type="match status" value="1"/>
</dbReference>
<evidence type="ECO:0000256" key="2">
    <source>
        <dbReference type="ARBA" id="ARBA00007886"/>
    </source>
</evidence>
<proteinExistence type="inferred from homology"/>
<dbReference type="PANTHER" id="PTHR35789:SF1">
    <property type="entry name" value="SPORE GERMINATION PROTEIN B3"/>
    <property type="match status" value="1"/>
</dbReference>
<evidence type="ECO:0000256" key="3">
    <source>
        <dbReference type="ARBA" id="ARBA00022544"/>
    </source>
</evidence>
<comment type="caution">
    <text evidence="10">The sequence shown here is derived from an EMBL/GenBank/DDBJ whole genome shotgun (WGS) entry which is preliminary data.</text>
</comment>
<feature type="domain" description="Spore germination GerAC-like C-terminal" evidence="8">
    <location>
        <begin position="224"/>
        <end position="389"/>
    </location>
</feature>
<evidence type="ECO:0000259" key="8">
    <source>
        <dbReference type="Pfam" id="PF05504"/>
    </source>
</evidence>
<dbReference type="NCBIfam" id="TIGR02887">
    <property type="entry name" value="spore_ger_x_C"/>
    <property type="match status" value="1"/>
</dbReference>
<evidence type="ECO:0000259" key="9">
    <source>
        <dbReference type="Pfam" id="PF25198"/>
    </source>
</evidence>
<dbReference type="InterPro" id="IPR038501">
    <property type="entry name" value="Spore_GerAC_C_sf"/>
</dbReference>
<protein>
    <submittedName>
        <fullName evidence="10">Uncharacterized protein</fullName>
    </submittedName>
</protein>
<evidence type="ECO:0000256" key="4">
    <source>
        <dbReference type="ARBA" id="ARBA00022729"/>
    </source>
</evidence>
<evidence type="ECO:0000256" key="6">
    <source>
        <dbReference type="ARBA" id="ARBA00023139"/>
    </source>
</evidence>
<evidence type="ECO:0000313" key="10">
    <source>
        <dbReference type="EMBL" id="OIJ16561.1"/>
    </source>
</evidence>
<dbReference type="GO" id="GO:0016020">
    <property type="term" value="C:membrane"/>
    <property type="evidence" value="ECO:0007669"/>
    <property type="project" value="UniProtKB-SubCell"/>
</dbReference>
<evidence type="ECO:0000256" key="7">
    <source>
        <dbReference type="ARBA" id="ARBA00023288"/>
    </source>
</evidence>
<dbReference type="InterPro" id="IPR008844">
    <property type="entry name" value="Spore_GerAC-like"/>
</dbReference>
<dbReference type="Pfam" id="PF25198">
    <property type="entry name" value="Spore_GerAC_N"/>
    <property type="match status" value="1"/>
</dbReference>
<keyword evidence="7" id="KW-0449">Lipoprotein</keyword>
<evidence type="ECO:0000313" key="11">
    <source>
        <dbReference type="Proteomes" id="UP000179524"/>
    </source>
</evidence>
<dbReference type="InterPro" id="IPR057336">
    <property type="entry name" value="GerAC_N"/>
</dbReference>
<evidence type="ECO:0000256" key="5">
    <source>
        <dbReference type="ARBA" id="ARBA00023136"/>
    </source>
</evidence>
<feature type="domain" description="Spore germination protein N-terminal" evidence="9">
    <location>
        <begin position="20"/>
        <end position="213"/>
    </location>
</feature>
<dbReference type="Gene3D" id="3.30.300.210">
    <property type="entry name" value="Nutrient germinant receptor protein C, domain 3"/>
    <property type="match status" value="1"/>
</dbReference>
<dbReference type="InterPro" id="IPR046953">
    <property type="entry name" value="Spore_GerAC-like_C"/>
</dbReference>